<dbReference type="EMBL" id="PYVU01000017">
    <property type="protein sequence ID" value="PTB97321.1"/>
    <property type="molecule type" value="Genomic_DNA"/>
</dbReference>
<dbReference type="SUPFAM" id="SSF48452">
    <property type="entry name" value="TPR-like"/>
    <property type="match status" value="3"/>
</dbReference>
<dbReference type="Proteomes" id="UP000240608">
    <property type="component" value="Unassembled WGS sequence"/>
</dbReference>
<dbReference type="Pfam" id="PF13374">
    <property type="entry name" value="TPR_10"/>
    <property type="match status" value="1"/>
</dbReference>
<proteinExistence type="predicted"/>
<evidence type="ECO:0000256" key="4">
    <source>
        <dbReference type="PROSITE-ProRule" id="PRU00339"/>
    </source>
</evidence>
<dbReference type="Gene3D" id="1.10.287.130">
    <property type="match status" value="1"/>
</dbReference>
<dbReference type="PANTHER" id="PTHR43547:SF2">
    <property type="entry name" value="HYBRID SIGNAL TRANSDUCTION HISTIDINE KINASE C"/>
    <property type="match status" value="1"/>
</dbReference>
<dbReference type="InterPro" id="IPR003594">
    <property type="entry name" value="HATPase_dom"/>
</dbReference>
<dbReference type="InterPro" id="IPR003661">
    <property type="entry name" value="HisK_dim/P_dom"/>
</dbReference>
<feature type="repeat" description="TPR" evidence="4">
    <location>
        <begin position="84"/>
        <end position="117"/>
    </location>
</feature>
<dbReference type="InterPro" id="IPR036097">
    <property type="entry name" value="HisK_dim/P_sf"/>
</dbReference>
<evidence type="ECO:0000256" key="1">
    <source>
        <dbReference type="ARBA" id="ARBA00000085"/>
    </source>
</evidence>
<dbReference type="InterPro" id="IPR036890">
    <property type="entry name" value="HATPase_C_sf"/>
</dbReference>
<dbReference type="InterPro" id="IPR004358">
    <property type="entry name" value="Sig_transdc_His_kin-like_C"/>
</dbReference>
<dbReference type="SUPFAM" id="SSF47384">
    <property type="entry name" value="Homodimeric domain of signal transducing histidine kinase"/>
    <property type="match status" value="1"/>
</dbReference>
<dbReference type="PROSITE" id="PS50109">
    <property type="entry name" value="HIS_KIN"/>
    <property type="match status" value="1"/>
</dbReference>
<dbReference type="Pfam" id="PF00512">
    <property type="entry name" value="HisKA"/>
    <property type="match status" value="1"/>
</dbReference>
<evidence type="ECO:0000256" key="3">
    <source>
        <dbReference type="ARBA" id="ARBA00022553"/>
    </source>
</evidence>
<evidence type="ECO:0000256" key="2">
    <source>
        <dbReference type="ARBA" id="ARBA00012438"/>
    </source>
</evidence>
<dbReference type="CDD" id="cd00075">
    <property type="entry name" value="HATPase"/>
    <property type="match status" value="1"/>
</dbReference>
<feature type="domain" description="Histidine kinase" evidence="6">
    <location>
        <begin position="455"/>
        <end position="668"/>
    </location>
</feature>
<dbReference type="Gene3D" id="1.25.40.10">
    <property type="entry name" value="Tetratricopeptide repeat domain"/>
    <property type="match status" value="2"/>
</dbReference>
<dbReference type="GO" id="GO:0000155">
    <property type="term" value="F:phosphorelay sensor kinase activity"/>
    <property type="evidence" value="ECO:0007669"/>
    <property type="project" value="InterPro"/>
</dbReference>
<name>A0A2T4DU10_9BACT</name>
<dbReference type="SMART" id="SM00387">
    <property type="entry name" value="HATPase_c"/>
    <property type="match status" value="1"/>
</dbReference>
<dbReference type="PANTHER" id="PTHR43547">
    <property type="entry name" value="TWO-COMPONENT HISTIDINE KINASE"/>
    <property type="match status" value="1"/>
</dbReference>
<evidence type="ECO:0000256" key="5">
    <source>
        <dbReference type="SAM" id="Coils"/>
    </source>
</evidence>
<dbReference type="Pfam" id="PF02518">
    <property type="entry name" value="HATPase_c"/>
    <property type="match status" value="1"/>
</dbReference>
<dbReference type="EC" id="2.7.13.3" evidence="2"/>
<evidence type="ECO:0000313" key="7">
    <source>
        <dbReference type="EMBL" id="PTB97321.1"/>
    </source>
</evidence>
<dbReference type="Gene3D" id="3.30.565.10">
    <property type="entry name" value="Histidine kinase-like ATPase, C-terminal domain"/>
    <property type="match status" value="1"/>
</dbReference>
<keyword evidence="5" id="KW-0175">Coiled coil</keyword>
<feature type="coiled-coil region" evidence="5">
    <location>
        <begin position="378"/>
        <end position="455"/>
    </location>
</feature>
<dbReference type="PROSITE" id="PS50005">
    <property type="entry name" value="TPR"/>
    <property type="match status" value="3"/>
</dbReference>
<protein>
    <recommendedName>
        <fullName evidence="2">histidine kinase</fullName>
        <ecNumber evidence="2">2.7.13.3</ecNumber>
    </recommendedName>
</protein>
<keyword evidence="4" id="KW-0802">TPR repeat</keyword>
<dbReference type="PRINTS" id="PR00344">
    <property type="entry name" value="BCTRLSENSOR"/>
</dbReference>
<dbReference type="SUPFAM" id="SSF55874">
    <property type="entry name" value="ATPase domain of HSP90 chaperone/DNA topoisomerase II/histidine kinase"/>
    <property type="match status" value="1"/>
</dbReference>
<dbReference type="Pfam" id="PF13424">
    <property type="entry name" value="TPR_12"/>
    <property type="match status" value="2"/>
</dbReference>
<feature type="repeat" description="TPR" evidence="4">
    <location>
        <begin position="124"/>
        <end position="157"/>
    </location>
</feature>
<dbReference type="InterPro" id="IPR005467">
    <property type="entry name" value="His_kinase_dom"/>
</dbReference>
<keyword evidence="3" id="KW-0597">Phosphoprotein</keyword>
<sequence>MKSTGITYVLITLFFILCVNANGQTIGNIAKAKKVIQEGSPTEKTEAYNQLGWEYRKMYPDSSIYFLKTSIELIELYKNDQLLPETYNYLGVAYLYKGDYLKSYDYHEKAKDLALEKQDSLQYAHALNSLGRLFEGTAAYDKAIDYYYQALDIFEKLDNKIGLTYIYSSLATFYQSQKSYIKAEEMSKRALKIRIDEGLVVGVAFSYLELAKIYSAANKNDLAHQMLSNSRVYSDSVKNNLVLKAEVNTEIANLYRKDQQYEEAKRLMEASKDIAEGITNQNLLMKVYNQYGMLNYDLGNYDEAIAFHIKVVQAAENSAFWKELKQSYLYLSKSYEAKGNAQRALEYFKNYNEIEIKFLDVEKARLVQQHESRIALEKRAQENELLKIEKKKNNELLEEQRIRNFSLTGLLIVLVIFAFTVQANSNKKKRANEKLSNQKDKLADLNLQKDTLMNILAHDLKAPFNRIRGLVELIKVDKSNQDKYIHMIDQMSVNGSNLIKNVLDVNKLEAGEADENVGQVDVEYLLKEKLIHYTEDAKHKNITLQNNISVDRNFITNQLYLERIVDNLISNAIKYSSFNSTVKITSVLDNQQLKLIVTDDGPGFTEDDKKSLYSKFKTLSAKPTGGEASNGLGLSLVKSLVDKLRGKITLLSEVDKGSTFEVIIPELTDGNN</sequence>
<gene>
    <name evidence="7" type="ORF">C9994_03290</name>
</gene>
<dbReference type="SMART" id="SM00388">
    <property type="entry name" value="HisKA"/>
    <property type="match status" value="1"/>
</dbReference>
<dbReference type="CDD" id="cd00082">
    <property type="entry name" value="HisKA"/>
    <property type="match status" value="1"/>
</dbReference>
<dbReference type="InterPro" id="IPR019734">
    <property type="entry name" value="TPR_rpt"/>
</dbReference>
<dbReference type="AlphaFoldDB" id="A0A2T4DU10"/>
<organism evidence="7 8">
    <name type="scientific">Marivirga lumbricoides</name>
    <dbReference type="NCBI Taxonomy" id="1046115"/>
    <lineage>
        <taxon>Bacteria</taxon>
        <taxon>Pseudomonadati</taxon>
        <taxon>Bacteroidota</taxon>
        <taxon>Cytophagia</taxon>
        <taxon>Cytophagales</taxon>
        <taxon>Marivirgaceae</taxon>
        <taxon>Marivirga</taxon>
    </lineage>
</organism>
<dbReference type="InterPro" id="IPR011990">
    <property type="entry name" value="TPR-like_helical_dom_sf"/>
</dbReference>
<feature type="repeat" description="TPR" evidence="4">
    <location>
        <begin position="285"/>
        <end position="318"/>
    </location>
</feature>
<evidence type="ECO:0000259" key="6">
    <source>
        <dbReference type="PROSITE" id="PS50109"/>
    </source>
</evidence>
<accession>A0A2T4DU10</accession>
<reference evidence="7 8" key="1">
    <citation type="submission" date="2018-03" db="EMBL/GenBank/DDBJ databases">
        <title>Cross-interface Injection: A General Nanoliter Liquid Handling Method Applied to Single Cells Genome Amplification Automated Nanoliter Liquid Handling Applied to Single Cell Multiple Displacement Amplification.</title>
        <authorList>
            <person name="Yun J."/>
            <person name="Xu P."/>
            <person name="Xu J."/>
            <person name="Dai X."/>
            <person name="Wang Y."/>
            <person name="Zheng X."/>
            <person name="Cao C."/>
            <person name="Yi Q."/>
            <person name="Zhu Y."/>
            <person name="Wang L."/>
            <person name="Dong Z."/>
            <person name="Huang Y."/>
            <person name="Huang L."/>
            <person name="Du W."/>
        </authorList>
    </citation>
    <scope>NUCLEOTIDE SEQUENCE [LARGE SCALE GENOMIC DNA]</scope>
    <source>
        <strain evidence="7 8">Z-D1-2</strain>
    </source>
</reference>
<evidence type="ECO:0000313" key="8">
    <source>
        <dbReference type="Proteomes" id="UP000240608"/>
    </source>
</evidence>
<dbReference type="SMART" id="SM00028">
    <property type="entry name" value="TPR"/>
    <property type="match status" value="5"/>
</dbReference>
<comment type="catalytic activity">
    <reaction evidence="1">
        <text>ATP + protein L-histidine = ADP + protein N-phospho-L-histidine.</text>
        <dbReference type="EC" id="2.7.13.3"/>
    </reaction>
</comment>
<comment type="caution">
    <text evidence="7">The sequence shown here is derived from an EMBL/GenBank/DDBJ whole genome shotgun (WGS) entry which is preliminary data.</text>
</comment>